<dbReference type="Gene3D" id="2.60.120.10">
    <property type="entry name" value="Jelly Rolls"/>
    <property type="match status" value="1"/>
</dbReference>
<dbReference type="PANTHER" id="PTHR45743:SF3">
    <property type="entry name" value="POTASSIUM CHANNEL SKOR"/>
    <property type="match status" value="1"/>
</dbReference>
<dbReference type="InterPro" id="IPR000595">
    <property type="entry name" value="cNMP-bd_dom"/>
</dbReference>
<organism evidence="8">
    <name type="scientific">Salvia splendens</name>
    <name type="common">Scarlet sage</name>
    <dbReference type="NCBI Taxonomy" id="180675"/>
    <lineage>
        <taxon>Eukaryota</taxon>
        <taxon>Viridiplantae</taxon>
        <taxon>Streptophyta</taxon>
        <taxon>Embryophyta</taxon>
        <taxon>Tracheophyta</taxon>
        <taxon>Spermatophyta</taxon>
        <taxon>Magnoliopsida</taxon>
        <taxon>eudicotyledons</taxon>
        <taxon>Gunneridae</taxon>
        <taxon>Pentapetalae</taxon>
        <taxon>asterids</taxon>
        <taxon>lamiids</taxon>
        <taxon>Lamiales</taxon>
        <taxon>Lamiaceae</taxon>
        <taxon>Nepetoideae</taxon>
        <taxon>Mentheae</taxon>
        <taxon>Salviinae</taxon>
        <taxon>Salvia</taxon>
        <taxon>Salvia subgen. Calosphace</taxon>
        <taxon>core Calosphace</taxon>
    </lineage>
</organism>
<dbReference type="GO" id="GO:0005249">
    <property type="term" value="F:voltage-gated potassium channel activity"/>
    <property type="evidence" value="ECO:0007669"/>
    <property type="project" value="UniProtKB-UniRule"/>
</dbReference>
<comment type="function">
    <text evidence="6">Potassium channel.</text>
</comment>
<comment type="domain">
    <text evidence="6">The segment S4 is probably the voltage-sensor and is characterized by a series of positively charged amino acids. The pore-forming region H5 is enclosed by the transmembrane segments S5 and S6 in the Shaker-type (1P/6TM) and contains the GYGD signature motif which seems to be involved in potassium selectivity.</text>
</comment>
<keyword evidence="6" id="KW-1133">Transmembrane helix</keyword>
<comment type="caution">
    <text evidence="8">The sequence shown here is derived from an EMBL/GenBank/DDBJ whole genome shotgun (WGS) entry which is preliminary data.</text>
</comment>
<keyword evidence="9" id="KW-1185">Reference proteome</keyword>
<keyword evidence="6" id="KW-0472">Membrane</keyword>
<evidence type="ECO:0000259" key="7">
    <source>
        <dbReference type="PROSITE" id="PS50042"/>
    </source>
</evidence>
<dbReference type="EMBL" id="PNBA02000022">
    <property type="protein sequence ID" value="KAG6385789.1"/>
    <property type="molecule type" value="Genomic_DNA"/>
</dbReference>
<name>A0A8X8W0R7_SALSN</name>
<keyword evidence="1 6" id="KW-0633">Potassium transport</keyword>
<comment type="subcellular location">
    <subcellularLocation>
        <location evidence="6">Membrane</location>
        <topology evidence="6">Multi-pass membrane protein</topology>
    </subcellularLocation>
</comment>
<keyword evidence="2 6" id="KW-0631">Potassium channel</keyword>
<dbReference type="Proteomes" id="UP000298416">
    <property type="component" value="Unassembled WGS sequence"/>
</dbReference>
<dbReference type="CDD" id="cd00038">
    <property type="entry name" value="CAP_ED"/>
    <property type="match status" value="1"/>
</dbReference>
<evidence type="ECO:0000256" key="1">
    <source>
        <dbReference type="ARBA" id="ARBA00022538"/>
    </source>
</evidence>
<protein>
    <recommendedName>
        <fullName evidence="6">Potassium channel</fullName>
    </recommendedName>
</protein>
<proteinExistence type="inferred from homology"/>
<reference evidence="8" key="2">
    <citation type="submission" date="2020-08" db="EMBL/GenBank/DDBJ databases">
        <title>Plant Genome Project.</title>
        <authorList>
            <person name="Zhang R.-G."/>
        </authorList>
    </citation>
    <scope>NUCLEOTIDE SEQUENCE</scope>
    <source>
        <strain evidence="8">Huo1</strain>
        <tissue evidence="8">Leaf</tissue>
    </source>
</reference>
<feature type="transmembrane region" description="Helical" evidence="6">
    <location>
        <begin position="49"/>
        <end position="70"/>
    </location>
</feature>
<evidence type="ECO:0000256" key="6">
    <source>
        <dbReference type="RuleBase" id="RU369015"/>
    </source>
</evidence>
<comment type="subunit">
    <text evidence="6">The potassium channel is composed of a homo- or heterotetrameric complex of pore-forming subunits.</text>
</comment>
<evidence type="ECO:0000313" key="9">
    <source>
        <dbReference type="Proteomes" id="UP000298416"/>
    </source>
</evidence>
<keyword evidence="3 6" id="KW-0851">Voltage-gated channel</keyword>
<reference evidence="8" key="1">
    <citation type="submission" date="2018-01" db="EMBL/GenBank/DDBJ databases">
        <authorList>
            <person name="Mao J.F."/>
        </authorList>
    </citation>
    <scope>NUCLEOTIDE SEQUENCE</scope>
    <source>
        <strain evidence="8">Huo1</strain>
        <tissue evidence="8">Leaf</tissue>
    </source>
</reference>
<dbReference type="GO" id="GO:0034702">
    <property type="term" value="C:monoatomic ion channel complex"/>
    <property type="evidence" value="ECO:0007669"/>
    <property type="project" value="UniProtKB-KW"/>
</dbReference>
<evidence type="ECO:0000256" key="3">
    <source>
        <dbReference type="ARBA" id="ARBA00022882"/>
    </source>
</evidence>
<dbReference type="PROSITE" id="PS50042">
    <property type="entry name" value="CNMP_BINDING_3"/>
    <property type="match status" value="1"/>
</dbReference>
<evidence type="ECO:0000256" key="5">
    <source>
        <dbReference type="ARBA" id="ARBA00023303"/>
    </source>
</evidence>
<evidence type="ECO:0000256" key="4">
    <source>
        <dbReference type="ARBA" id="ARBA00022958"/>
    </source>
</evidence>
<dbReference type="Pfam" id="PF00027">
    <property type="entry name" value="cNMP_binding"/>
    <property type="match status" value="1"/>
</dbReference>
<dbReference type="PANTHER" id="PTHR45743">
    <property type="entry name" value="POTASSIUM CHANNEL AKT1"/>
    <property type="match status" value="1"/>
</dbReference>
<gene>
    <name evidence="8" type="ORF">SASPL_154670</name>
</gene>
<keyword evidence="6" id="KW-0813">Transport</keyword>
<comment type="similarity">
    <text evidence="6">Belongs to the potassium channel family. Plant (TC 1.A.1.4) subfamily.</text>
</comment>
<dbReference type="InterPro" id="IPR045319">
    <property type="entry name" value="KAT/AKT"/>
</dbReference>
<dbReference type="SUPFAM" id="SSF51206">
    <property type="entry name" value="cAMP-binding domain-like"/>
    <property type="match status" value="1"/>
</dbReference>
<accession>A0A8X8W0R7</accession>
<feature type="domain" description="Cyclic nucleotide-binding" evidence="7">
    <location>
        <begin position="127"/>
        <end position="233"/>
    </location>
</feature>
<keyword evidence="5 6" id="KW-0407">Ion channel</keyword>
<dbReference type="AlphaFoldDB" id="A0A8X8W0R7"/>
<dbReference type="InterPro" id="IPR014710">
    <property type="entry name" value="RmlC-like_jellyroll"/>
</dbReference>
<dbReference type="InterPro" id="IPR018490">
    <property type="entry name" value="cNMP-bd_dom_sf"/>
</dbReference>
<evidence type="ECO:0000256" key="2">
    <source>
        <dbReference type="ARBA" id="ARBA00022826"/>
    </source>
</evidence>
<sequence length="288" mass="33023">MEGSVESKLEFSRNNITNFDNSWWYNAWEKLVLIGVAIYCTYKTACIIFYYLSTSMYFSILTMAAISLIFKRSKTFRYQDMMAHLTKYMTGGRNLLDQIKGRSRLQTDAVVLQVRILKLSGVHEDFFLPGKVIKAEGNVVDQLYCLDMRLINRCHILQEEVGTGADGLEEIVSLLEPNSSFGDIPILCNIPPPYTVRVGEHCRLLRVNRQTFSNILEICFHDRRKVMTNLLEGKESNLRLKQLKLDILVHIDKQETALASRVNSTAFCSDMYQLKSIIRSGADPNKKD</sequence>
<keyword evidence="6" id="KW-0812">Transmembrane</keyword>
<evidence type="ECO:0000313" key="8">
    <source>
        <dbReference type="EMBL" id="KAG6385789.1"/>
    </source>
</evidence>
<comment type="caution">
    <text evidence="6">Lacks conserved residue(s) required for the propagation of feature annotation.</text>
</comment>
<keyword evidence="4 6" id="KW-0630">Potassium</keyword>
<keyword evidence="6" id="KW-0406">Ion transport</keyword>